<feature type="domain" description="HTH myb-type" evidence="9">
    <location>
        <begin position="74"/>
        <end position="103"/>
    </location>
</feature>
<dbReference type="InterPro" id="IPR009057">
    <property type="entry name" value="Homeodomain-like_sf"/>
</dbReference>
<evidence type="ECO:0000259" key="9">
    <source>
        <dbReference type="PROSITE" id="PS51294"/>
    </source>
</evidence>
<evidence type="ECO:0000256" key="7">
    <source>
        <dbReference type="SAM" id="SignalP"/>
    </source>
</evidence>
<dbReference type="PANTHER" id="PTHR10641">
    <property type="entry name" value="MYB FAMILY TRANSCRIPTION FACTOR"/>
    <property type="match status" value="1"/>
</dbReference>
<dbReference type="InterPro" id="IPR001005">
    <property type="entry name" value="SANT/Myb"/>
</dbReference>
<dbReference type="CDD" id="cd00167">
    <property type="entry name" value="SANT"/>
    <property type="match status" value="2"/>
</dbReference>
<dbReference type="PANTHER" id="PTHR10641:SF592">
    <property type="entry name" value="P-TYPE R2R3 MYB PROTEIN"/>
    <property type="match status" value="1"/>
</dbReference>
<dbReference type="Gene3D" id="1.10.10.60">
    <property type="entry name" value="Homeodomain-like"/>
    <property type="match status" value="2"/>
</dbReference>
<protein>
    <submittedName>
        <fullName evidence="10">Uncharacterized protein</fullName>
    </submittedName>
</protein>
<reference evidence="10 11" key="1">
    <citation type="submission" date="2024-02" db="EMBL/GenBank/DDBJ databases">
        <title>High-quality chromosome-scale genome assembly of Pensacola bahiagrass (Paspalum notatum Flugge var. saurae).</title>
        <authorList>
            <person name="Vega J.M."/>
            <person name="Podio M."/>
            <person name="Orjuela J."/>
            <person name="Siena L.A."/>
            <person name="Pessino S.C."/>
            <person name="Combes M.C."/>
            <person name="Mariac C."/>
            <person name="Albertini E."/>
            <person name="Pupilli F."/>
            <person name="Ortiz J.P.A."/>
            <person name="Leblanc O."/>
        </authorList>
    </citation>
    <scope>NUCLEOTIDE SEQUENCE [LARGE SCALE GENOMIC DNA]</scope>
    <source>
        <strain evidence="10">R1</strain>
        <tissue evidence="10">Leaf</tissue>
    </source>
</reference>
<gene>
    <name evidence="10" type="ORF">U9M48_033290</name>
</gene>
<comment type="subcellular location">
    <subcellularLocation>
        <location evidence="1">Nucleus</location>
    </subcellularLocation>
</comment>
<dbReference type="EMBL" id="CP144751">
    <property type="protein sequence ID" value="WVZ86528.1"/>
    <property type="molecule type" value="Genomic_DNA"/>
</dbReference>
<evidence type="ECO:0000313" key="11">
    <source>
        <dbReference type="Proteomes" id="UP001341281"/>
    </source>
</evidence>
<dbReference type="PROSITE" id="PS51294">
    <property type="entry name" value="HTH_MYB"/>
    <property type="match status" value="2"/>
</dbReference>
<dbReference type="Proteomes" id="UP001341281">
    <property type="component" value="Chromosome 07"/>
</dbReference>
<feature type="domain" description="Myb-like" evidence="8">
    <location>
        <begin position="174"/>
        <end position="224"/>
    </location>
</feature>
<sequence>MPWHASGSAAPLMLSSSPLQQQLALLHLLFLSLAADAAEGTKKTATATRARATDGDLSVAAAAAAMGRTPCCDSKGIKKGPWAPDEDKLLLDYVQANGPGNWRVLPKLAGTYVVHALTLMLLPRRVPPPPASWCVHAVSGSTSFLSGRPLGVGGGAGLNRCGKSCRLRWTNYLRPDIKRGPFTPEEHNSILQLHAIVGNKWSMIAAQLPGRTDNEIKNYWNTHMKKQLRQEQHAGGEDDAAAQAQAQAASATASCPAARHMAQWETARLEAEARLSLLSSAATTTITSATDSSSSTALPHDHHAAPDIFLRLWNSEVGDSFRGSALQQGLRNGPTASTAAAGVPVLQPAPPGGGGDDSSAASTNDGTDAAADDYQAFLDQAVEEFALMHGRLGSFSMFPPADVLVEASCLFSPFE</sequence>
<dbReference type="SMART" id="SM00717">
    <property type="entry name" value="SANT"/>
    <property type="match status" value="2"/>
</dbReference>
<evidence type="ECO:0000256" key="1">
    <source>
        <dbReference type="ARBA" id="ARBA00004123"/>
    </source>
</evidence>
<dbReference type="GO" id="GO:0003677">
    <property type="term" value="F:DNA binding"/>
    <property type="evidence" value="ECO:0007669"/>
    <property type="project" value="UniProtKB-KW"/>
</dbReference>
<name>A0AAQ3U7Z6_PASNO</name>
<keyword evidence="11" id="KW-1185">Reference proteome</keyword>
<evidence type="ECO:0000256" key="6">
    <source>
        <dbReference type="SAM" id="MobiDB-lite"/>
    </source>
</evidence>
<dbReference type="AlphaFoldDB" id="A0AAQ3U7Z6"/>
<feature type="chain" id="PRO_5042823024" evidence="7">
    <location>
        <begin position="38"/>
        <end position="415"/>
    </location>
</feature>
<feature type="region of interest" description="Disordered" evidence="6">
    <location>
        <begin position="229"/>
        <end position="248"/>
    </location>
</feature>
<organism evidence="10 11">
    <name type="scientific">Paspalum notatum var. saurae</name>
    <dbReference type="NCBI Taxonomy" id="547442"/>
    <lineage>
        <taxon>Eukaryota</taxon>
        <taxon>Viridiplantae</taxon>
        <taxon>Streptophyta</taxon>
        <taxon>Embryophyta</taxon>
        <taxon>Tracheophyta</taxon>
        <taxon>Spermatophyta</taxon>
        <taxon>Magnoliopsida</taxon>
        <taxon>Liliopsida</taxon>
        <taxon>Poales</taxon>
        <taxon>Poaceae</taxon>
        <taxon>PACMAD clade</taxon>
        <taxon>Panicoideae</taxon>
        <taxon>Andropogonodae</taxon>
        <taxon>Paspaleae</taxon>
        <taxon>Paspalinae</taxon>
        <taxon>Paspalum</taxon>
    </lineage>
</organism>
<keyword evidence="4" id="KW-0804">Transcription</keyword>
<keyword evidence="2" id="KW-0805">Transcription regulation</keyword>
<keyword evidence="3" id="KW-0238">DNA-binding</keyword>
<feature type="domain" description="Myb-like" evidence="8">
    <location>
        <begin position="74"/>
        <end position="173"/>
    </location>
</feature>
<dbReference type="PROSITE" id="PS50090">
    <property type="entry name" value="MYB_LIKE"/>
    <property type="match status" value="2"/>
</dbReference>
<proteinExistence type="predicted"/>
<keyword evidence="5" id="KW-0539">Nucleus</keyword>
<feature type="signal peptide" evidence="7">
    <location>
        <begin position="1"/>
        <end position="37"/>
    </location>
</feature>
<accession>A0AAQ3U7Z6</accession>
<feature type="compositionally biased region" description="Low complexity" evidence="6">
    <location>
        <begin position="357"/>
        <end position="368"/>
    </location>
</feature>
<feature type="domain" description="HTH myb-type" evidence="9">
    <location>
        <begin position="174"/>
        <end position="228"/>
    </location>
</feature>
<dbReference type="GO" id="GO:0005634">
    <property type="term" value="C:nucleus"/>
    <property type="evidence" value="ECO:0007669"/>
    <property type="project" value="UniProtKB-SubCell"/>
</dbReference>
<evidence type="ECO:0000256" key="5">
    <source>
        <dbReference type="ARBA" id="ARBA00023242"/>
    </source>
</evidence>
<dbReference type="InterPro" id="IPR017930">
    <property type="entry name" value="Myb_dom"/>
</dbReference>
<dbReference type="SUPFAM" id="SSF46689">
    <property type="entry name" value="Homeodomain-like"/>
    <property type="match status" value="2"/>
</dbReference>
<evidence type="ECO:0000256" key="2">
    <source>
        <dbReference type="ARBA" id="ARBA00023015"/>
    </source>
</evidence>
<dbReference type="InterPro" id="IPR015495">
    <property type="entry name" value="Myb_TF_plants"/>
</dbReference>
<evidence type="ECO:0000313" key="10">
    <source>
        <dbReference type="EMBL" id="WVZ86528.1"/>
    </source>
</evidence>
<feature type="compositionally biased region" description="Polar residues" evidence="6">
    <location>
        <begin position="325"/>
        <end position="338"/>
    </location>
</feature>
<evidence type="ECO:0000256" key="3">
    <source>
        <dbReference type="ARBA" id="ARBA00023125"/>
    </source>
</evidence>
<feature type="region of interest" description="Disordered" evidence="6">
    <location>
        <begin position="325"/>
        <end position="368"/>
    </location>
</feature>
<evidence type="ECO:0000256" key="4">
    <source>
        <dbReference type="ARBA" id="ARBA00023163"/>
    </source>
</evidence>
<dbReference type="Pfam" id="PF00249">
    <property type="entry name" value="Myb_DNA-binding"/>
    <property type="match status" value="2"/>
</dbReference>
<evidence type="ECO:0000259" key="8">
    <source>
        <dbReference type="PROSITE" id="PS50090"/>
    </source>
</evidence>
<keyword evidence="7" id="KW-0732">Signal</keyword>